<evidence type="ECO:0000313" key="1">
    <source>
        <dbReference type="EMBL" id="CAH1777837.1"/>
    </source>
</evidence>
<dbReference type="EMBL" id="CAIIXF020000002">
    <property type="protein sequence ID" value="CAH1777837.1"/>
    <property type="molecule type" value="Genomic_DNA"/>
</dbReference>
<dbReference type="OrthoDB" id="5946976at2759"/>
<evidence type="ECO:0000313" key="2">
    <source>
        <dbReference type="Proteomes" id="UP000749559"/>
    </source>
</evidence>
<comment type="caution">
    <text evidence="1">The sequence shown here is derived from an EMBL/GenBank/DDBJ whole genome shotgun (WGS) entry which is preliminary data.</text>
</comment>
<gene>
    <name evidence="1" type="ORF">OFUS_LOCUS4829</name>
</gene>
<dbReference type="SUPFAM" id="SSF56601">
    <property type="entry name" value="beta-lactamase/transpeptidase-like"/>
    <property type="match status" value="1"/>
</dbReference>
<accession>A0A8J1THZ3</accession>
<reference evidence="1" key="1">
    <citation type="submission" date="2022-03" db="EMBL/GenBank/DDBJ databases">
        <authorList>
            <person name="Martin C."/>
        </authorList>
    </citation>
    <scope>NUCLEOTIDE SEQUENCE</scope>
</reference>
<dbReference type="InterPro" id="IPR001466">
    <property type="entry name" value="Beta-lactam-related"/>
</dbReference>
<dbReference type="InterPro" id="IPR050491">
    <property type="entry name" value="AmpC-like"/>
</dbReference>
<dbReference type="AlphaFoldDB" id="A0A8J1THZ3"/>
<proteinExistence type="predicted"/>
<dbReference type="InterPro" id="IPR012338">
    <property type="entry name" value="Beta-lactam/transpept-like"/>
</dbReference>
<dbReference type="Pfam" id="PF00144">
    <property type="entry name" value="Beta-lactamase"/>
    <property type="match status" value="1"/>
</dbReference>
<sequence length="590" mass="66324">MAASIHYLIKHSFVSILLALLNTTWAVEWSLENKQKFNDYVKAVMDCRQIPGLQVSVVQNGRVILTEGYGLRNSETRAPVSATTKFPIGSLTKAFTANILAMQLSQKPNLGKYNWDTPIVKIFGDTFQLMDDMRTQNVNIRDLLSHRVGVPSYFTALLTGFPSTISRKELVWKLRYMRSVPDSFRSKLIYNNYMYVLAGYISEHLANGTSWESLVRNMIFQPLEMTSSTFVDVLDDVEDFAFAHTTLDGVFELIDNDVARAVHPAGPAGSIVSNALDISTWMLYQLKHGQDKEGVPLVSREFFDETWKGQMPEPFSERNIIQPEFPVEDINVAYDFGWITSVYRGYRKIWHSGGISTYSSLLNLFPDKNAGVYGVVNGGGPHKSVGLKMILNYASDLLLNQEPWLNQSTACTFPQPWEPPVPGNTSPVTTPTYRLDLELDNEYNGNYSHPMFGDISVHSTLHQGAVQLKLNFGRFGVFSLSRSADLSNSFKATFSGILSYLSTSDLKVPPLMLIFKDKNKAGKMTRLEFPVDQMIKTDFIRDFKLNDIMGNSNAITCPCCTNRASKNAYNGRYFVHMAIIFISIHVLALG</sequence>
<keyword evidence="2" id="KW-1185">Reference proteome</keyword>
<name>A0A8J1THZ3_OWEFU</name>
<dbReference type="PANTHER" id="PTHR46825">
    <property type="entry name" value="D-ALANYL-D-ALANINE-CARBOXYPEPTIDASE/ENDOPEPTIDASE AMPH"/>
    <property type="match status" value="1"/>
</dbReference>
<dbReference type="Proteomes" id="UP000749559">
    <property type="component" value="Unassembled WGS sequence"/>
</dbReference>
<dbReference type="PANTHER" id="PTHR46825:SF15">
    <property type="entry name" value="BETA-LACTAMASE-RELATED DOMAIN-CONTAINING PROTEIN"/>
    <property type="match status" value="1"/>
</dbReference>
<dbReference type="Gene3D" id="3.40.710.10">
    <property type="entry name" value="DD-peptidase/beta-lactamase superfamily"/>
    <property type="match status" value="1"/>
</dbReference>
<protein>
    <submittedName>
        <fullName evidence="1">Uncharacterized protein</fullName>
    </submittedName>
</protein>
<organism evidence="1 2">
    <name type="scientific">Owenia fusiformis</name>
    <name type="common">Polychaete worm</name>
    <dbReference type="NCBI Taxonomy" id="6347"/>
    <lineage>
        <taxon>Eukaryota</taxon>
        <taxon>Metazoa</taxon>
        <taxon>Spiralia</taxon>
        <taxon>Lophotrochozoa</taxon>
        <taxon>Annelida</taxon>
        <taxon>Polychaeta</taxon>
        <taxon>Sedentaria</taxon>
        <taxon>Canalipalpata</taxon>
        <taxon>Sabellida</taxon>
        <taxon>Oweniida</taxon>
        <taxon>Oweniidae</taxon>
        <taxon>Owenia</taxon>
    </lineage>
</organism>